<evidence type="ECO:0000313" key="1">
    <source>
        <dbReference type="EMBL" id="KAH3693658.1"/>
    </source>
</evidence>
<reference evidence="1" key="2">
    <citation type="submission" date="2020-11" db="EMBL/GenBank/DDBJ databases">
        <authorList>
            <person name="McCartney M.A."/>
            <person name="Auch B."/>
            <person name="Kono T."/>
            <person name="Mallez S."/>
            <person name="Becker A."/>
            <person name="Gohl D.M."/>
            <person name="Silverstein K.A.T."/>
            <person name="Koren S."/>
            <person name="Bechman K.B."/>
            <person name="Herman A."/>
            <person name="Abrahante J.E."/>
            <person name="Garbe J."/>
        </authorList>
    </citation>
    <scope>NUCLEOTIDE SEQUENCE</scope>
    <source>
        <strain evidence="1">Duluth1</strain>
        <tissue evidence="1">Whole animal</tissue>
    </source>
</reference>
<evidence type="ECO:0000313" key="2">
    <source>
        <dbReference type="Proteomes" id="UP000828390"/>
    </source>
</evidence>
<reference evidence="1" key="1">
    <citation type="journal article" date="2019" name="bioRxiv">
        <title>The Genome of the Zebra Mussel, Dreissena polymorpha: A Resource for Invasive Species Research.</title>
        <authorList>
            <person name="McCartney M.A."/>
            <person name="Auch B."/>
            <person name="Kono T."/>
            <person name="Mallez S."/>
            <person name="Zhang Y."/>
            <person name="Obille A."/>
            <person name="Becker A."/>
            <person name="Abrahante J.E."/>
            <person name="Garbe J."/>
            <person name="Badalamenti J.P."/>
            <person name="Herman A."/>
            <person name="Mangelson H."/>
            <person name="Liachko I."/>
            <person name="Sullivan S."/>
            <person name="Sone E.D."/>
            <person name="Koren S."/>
            <person name="Silverstein K.A.T."/>
            <person name="Beckman K.B."/>
            <person name="Gohl D.M."/>
        </authorList>
    </citation>
    <scope>NUCLEOTIDE SEQUENCE</scope>
    <source>
        <strain evidence="1">Duluth1</strain>
        <tissue evidence="1">Whole animal</tissue>
    </source>
</reference>
<proteinExistence type="predicted"/>
<gene>
    <name evidence="1" type="ORF">DPMN_081098</name>
</gene>
<protein>
    <submittedName>
        <fullName evidence="1">Uncharacterized protein</fullName>
    </submittedName>
</protein>
<sequence length="248" mass="28369">MYASQLSTTKSDGNVFCMTETSRMRYPSNSSTFATYGRYESDTSGYLSTSSLDSTEEESRLAVNEDKIMSVWNCWSQYKDFSSGLKCSTPKRTSPSGVLKVRVNLKTGSRHLAYKSRSEGDLHRPVVQKSLDDYHTKSVDSGLNNLSSVQCKAYVSQDWKRRPYMTKSTTEKDLRLAGNNSKHERLPRYRVTINDQSRASYGAISGFSVDEFMSEFLSNVNQEDLRFYDRVIRKAKIERFGRDRSVFV</sequence>
<dbReference type="Proteomes" id="UP000828390">
    <property type="component" value="Unassembled WGS sequence"/>
</dbReference>
<organism evidence="1 2">
    <name type="scientific">Dreissena polymorpha</name>
    <name type="common">Zebra mussel</name>
    <name type="synonym">Mytilus polymorpha</name>
    <dbReference type="NCBI Taxonomy" id="45954"/>
    <lineage>
        <taxon>Eukaryota</taxon>
        <taxon>Metazoa</taxon>
        <taxon>Spiralia</taxon>
        <taxon>Lophotrochozoa</taxon>
        <taxon>Mollusca</taxon>
        <taxon>Bivalvia</taxon>
        <taxon>Autobranchia</taxon>
        <taxon>Heteroconchia</taxon>
        <taxon>Euheterodonta</taxon>
        <taxon>Imparidentia</taxon>
        <taxon>Neoheterodontei</taxon>
        <taxon>Myida</taxon>
        <taxon>Dreissenoidea</taxon>
        <taxon>Dreissenidae</taxon>
        <taxon>Dreissena</taxon>
    </lineage>
</organism>
<accession>A0A9D3Y4H7</accession>
<name>A0A9D3Y4H7_DREPO</name>
<dbReference type="AlphaFoldDB" id="A0A9D3Y4H7"/>
<dbReference type="EMBL" id="JAIWYP010000016">
    <property type="protein sequence ID" value="KAH3693658.1"/>
    <property type="molecule type" value="Genomic_DNA"/>
</dbReference>
<comment type="caution">
    <text evidence="1">The sequence shown here is derived from an EMBL/GenBank/DDBJ whole genome shotgun (WGS) entry which is preliminary data.</text>
</comment>
<keyword evidence="2" id="KW-1185">Reference proteome</keyword>